<evidence type="ECO:0000256" key="2">
    <source>
        <dbReference type="ARBA" id="ARBA00022643"/>
    </source>
</evidence>
<keyword evidence="1" id="KW-0285">Flavoprotein</keyword>
<dbReference type="EMBL" id="JACHJV010000001">
    <property type="protein sequence ID" value="MBB4921189.1"/>
    <property type="molecule type" value="Genomic_DNA"/>
</dbReference>
<dbReference type="GO" id="GO:0016491">
    <property type="term" value="F:oxidoreductase activity"/>
    <property type="evidence" value="ECO:0007669"/>
    <property type="project" value="UniProtKB-KW"/>
</dbReference>
<sequence>MNLLLIAGTTAELSSCRRLTALIGERAALTGERAASIGERTGRTGRVTTGELDRSLLALPVLDPDRYADGRLHQAPAVAHLCKEVAAADALVLVTPVQHGSFSGALKNTLDHLPDAALADRPVLLASTASSLHNAAGACDHLRAVVRALGGWAVPTHLVAQRADLTEPAALAALTARIDQAVGELLRLGTALAPACGR</sequence>
<evidence type="ECO:0000259" key="4">
    <source>
        <dbReference type="Pfam" id="PF03358"/>
    </source>
</evidence>
<keyword evidence="2" id="KW-0288">FMN</keyword>
<dbReference type="PANTHER" id="PTHR43408">
    <property type="entry name" value="FMN REDUCTASE (NADPH)"/>
    <property type="match status" value="1"/>
</dbReference>
<comment type="caution">
    <text evidence="5">The sequence shown here is derived from an EMBL/GenBank/DDBJ whole genome shotgun (WGS) entry which is preliminary data.</text>
</comment>
<gene>
    <name evidence="5" type="ORF">FHR34_000182</name>
</gene>
<dbReference type="InterPro" id="IPR051814">
    <property type="entry name" value="NAD(P)H-dep_FMN_reductase"/>
</dbReference>
<keyword evidence="6" id="KW-1185">Reference proteome</keyword>
<dbReference type="SUPFAM" id="SSF52218">
    <property type="entry name" value="Flavoproteins"/>
    <property type="match status" value="1"/>
</dbReference>
<dbReference type="AlphaFoldDB" id="A0A7W7QWT7"/>
<dbReference type="Gene3D" id="3.40.50.360">
    <property type="match status" value="1"/>
</dbReference>
<dbReference type="Proteomes" id="UP000540506">
    <property type="component" value="Unassembled WGS sequence"/>
</dbReference>
<dbReference type="PANTHER" id="PTHR43408:SF2">
    <property type="entry name" value="FMN REDUCTASE (NADPH)"/>
    <property type="match status" value="1"/>
</dbReference>
<reference evidence="5 6" key="1">
    <citation type="submission" date="2020-08" db="EMBL/GenBank/DDBJ databases">
        <title>Sequencing the genomes of 1000 actinobacteria strains.</title>
        <authorList>
            <person name="Klenk H.-P."/>
        </authorList>
    </citation>
    <scope>NUCLEOTIDE SEQUENCE [LARGE SCALE GENOMIC DNA]</scope>
    <source>
        <strain evidence="5 6">DSM 41654</strain>
    </source>
</reference>
<proteinExistence type="predicted"/>
<organism evidence="5 6">
    <name type="scientific">Kitasatospora kifunensis</name>
    <name type="common">Streptomyces kifunensis</name>
    <dbReference type="NCBI Taxonomy" id="58351"/>
    <lineage>
        <taxon>Bacteria</taxon>
        <taxon>Bacillati</taxon>
        <taxon>Actinomycetota</taxon>
        <taxon>Actinomycetes</taxon>
        <taxon>Kitasatosporales</taxon>
        <taxon>Streptomycetaceae</taxon>
        <taxon>Kitasatospora</taxon>
    </lineage>
</organism>
<evidence type="ECO:0000256" key="3">
    <source>
        <dbReference type="ARBA" id="ARBA00023002"/>
    </source>
</evidence>
<accession>A0A7W7QWT7</accession>
<evidence type="ECO:0000313" key="5">
    <source>
        <dbReference type="EMBL" id="MBB4921189.1"/>
    </source>
</evidence>
<feature type="domain" description="NADPH-dependent FMN reductase-like" evidence="4">
    <location>
        <begin position="1"/>
        <end position="159"/>
    </location>
</feature>
<protein>
    <submittedName>
        <fullName evidence="5">NAD(P)H-dependent FMN reductase</fullName>
    </submittedName>
</protein>
<dbReference type="InterPro" id="IPR029039">
    <property type="entry name" value="Flavoprotein-like_sf"/>
</dbReference>
<dbReference type="Pfam" id="PF03358">
    <property type="entry name" value="FMN_red"/>
    <property type="match status" value="1"/>
</dbReference>
<evidence type="ECO:0000256" key="1">
    <source>
        <dbReference type="ARBA" id="ARBA00022630"/>
    </source>
</evidence>
<keyword evidence="3" id="KW-0560">Oxidoreductase</keyword>
<dbReference type="RefSeq" id="WP_184933560.1">
    <property type="nucleotide sequence ID" value="NZ_JACHJV010000001.1"/>
</dbReference>
<dbReference type="InterPro" id="IPR005025">
    <property type="entry name" value="FMN_Rdtase-like_dom"/>
</dbReference>
<name>A0A7W7QWT7_KITKI</name>
<evidence type="ECO:0000313" key="6">
    <source>
        <dbReference type="Proteomes" id="UP000540506"/>
    </source>
</evidence>